<reference evidence="1 2" key="1">
    <citation type="submission" date="2019-08" db="EMBL/GenBank/DDBJ databases">
        <title>Deep-cultivation of Planctomycetes and their phenomic and genomic characterization uncovers novel biology.</title>
        <authorList>
            <person name="Wiegand S."/>
            <person name="Jogler M."/>
            <person name="Boedeker C."/>
            <person name="Pinto D."/>
            <person name="Vollmers J."/>
            <person name="Rivas-Marin E."/>
            <person name="Kohn T."/>
            <person name="Peeters S.H."/>
            <person name="Heuer A."/>
            <person name="Rast P."/>
            <person name="Oberbeckmann S."/>
            <person name="Bunk B."/>
            <person name="Jeske O."/>
            <person name="Meyerdierks A."/>
            <person name="Storesund J.E."/>
            <person name="Kallscheuer N."/>
            <person name="Luecker S."/>
            <person name="Lage O.M."/>
            <person name="Pohl T."/>
            <person name="Merkel B.J."/>
            <person name="Hornburger P."/>
            <person name="Mueller R.-W."/>
            <person name="Bruemmer F."/>
            <person name="Labrenz M."/>
            <person name="Spormann A.M."/>
            <person name="Op Den Camp H."/>
            <person name="Overmann J."/>
            <person name="Amann R."/>
            <person name="Jetten M.S.M."/>
            <person name="Mascher T."/>
            <person name="Medema M.H."/>
            <person name="Devos D.P."/>
            <person name="Kaster A.-K."/>
            <person name="Ovreas L."/>
            <person name="Rohde M."/>
            <person name="Galperin M.Y."/>
            <person name="Jogler C."/>
        </authorList>
    </citation>
    <scope>NUCLEOTIDE SEQUENCE [LARGE SCALE GENOMIC DNA]</scope>
    <source>
        <strain evidence="1 2">LF1</strain>
    </source>
</reference>
<keyword evidence="2" id="KW-1185">Reference proteome</keyword>
<accession>A0A5B1CDD2</accession>
<comment type="caution">
    <text evidence="1">The sequence shown here is derived from an EMBL/GenBank/DDBJ whole genome shotgun (WGS) entry which is preliminary data.</text>
</comment>
<dbReference type="Proteomes" id="UP000322699">
    <property type="component" value="Unassembled WGS sequence"/>
</dbReference>
<dbReference type="RefSeq" id="WP_149752576.1">
    <property type="nucleotide sequence ID" value="NZ_LWSK01000007.1"/>
</dbReference>
<dbReference type="OrthoDB" id="289204at2"/>
<dbReference type="EMBL" id="VRLW01000001">
    <property type="protein sequence ID" value="KAA1258222.1"/>
    <property type="molecule type" value="Genomic_DNA"/>
</dbReference>
<sequence>MFQALIRTLMIATVLACPALGGRCCDAGSSDVSTDALAVDLCETCCCHDSELPEPACPAEGGECHDCFCAGALPVGPSALDSLSLDSLSFDFVVYTLASTLASLHRASARLDVCQWPPTTGERLATLCTLLI</sequence>
<evidence type="ECO:0000313" key="1">
    <source>
        <dbReference type="EMBL" id="KAA1258222.1"/>
    </source>
</evidence>
<name>A0A5B1CDD2_9BACT</name>
<gene>
    <name evidence="1" type="ORF">LF1_07380</name>
</gene>
<evidence type="ECO:0000313" key="2">
    <source>
        <dbReference type="Proteomes" id="UP000322699"/>
    </source>
</evidence>
<proteinExistence type="predicted"/>
<protein>
    <submittedName>
        <fullName evidence="1">Uncharacterized protein</fullName>
    </submittedName>
</protein>
<dbReference type="AlphaFoldDB" id="A0A5B1CDD2"/>
<organism evidence="1 2">
    <name type="scientific">Rubripirellula obstinata</name>
    <dbReference type="NCBI Taxonomy" id="406547"/>
    <lineage>
        <taxon>Bacteria</taxon>
        <taxon>Pseudomonadati</taxon>
        <taxon>Planctomycetota</taxon>
        <taxon>Planctomycetia</taxon>
        <taxon>Pirellulales</taxon>
        <taxon>Pirellulaceae</taxon>
        <taxon>Rubripirellula</taxon>
    </lineage>
</organism>